<evidence type="ECO:0000313" key="1">
    <source>
        <dbReference type="EMBL" id="MPM95569.1"/>
    </source>
</evidence>
<dbReference type="AlphaFoldDB" id="A0A645E1Z0"/>
<comment type="caution">
    <text evidence="1">The sequence shown here is derived from an EMBL/GenBank/DDBJ whole genome shotgun (WGS) entry which is preliminary data.</text>
</comment>
<organism evidence="1">
    <name type="scientific">bioreactor metagenome</name>
    <dbReference type="NCBI Taxonomy" id="1076179"/>
    <lineage>
        <taxon>unclassified sequences</taxon>
        <taxon>metagenomes</taxon>
        <taxon>ecological metagenomes</taxon>
    </lineage>
</organism>
<reference evidence="1" key="1">
    <citation type="submission" date="2019-08" db="EMBL/GenBank/DDBJ databases">
        <authorList>
            <person name="Kucharzyk K."/>
            <person name="Murdoch R.W."/>
            <person name="Higgins S."/>
            <person name="Loffler F."/>
        </authorList>
    </citation>
    <scope>NUCLEOTIDE SEQUENCE</scope>
</reference>
<gene>
    <name evidence="1" type="ORF">SDC9_142724</name>
</gene>
<name>A0A645E1Z0_9ZZZZ</name>
<accession>A0A645E1Z0</accession>
<dbReference type="EMBL" id="VSSQ01042042">
    <property type="protein sequence ID" value="MPM95569.1"/>
    <property type="molecule type" value="Genomic_DNA"/>
</dbReference>
<protein>
    <submittedName>
        <fullName evidence="1">Uncharacterized protein</fullName>
    </submittedName>
</protein>
<sequence>MRIHIEDAVVDHVQHEPADRRAVFKLKISVDDPENPVFSGRFAVQERDVYDGIGRRFPDDERKFVFIHGSAESARQQGEGKREGQHFFHLDPFENSIYLLVRSQRSKIGYPGCCVQLPSWTWARVSNST</sequence>
<proteinExistence type="predicted"/>